<sequence>MDPVKRFQDNLEFIRAVCPYVERHICQTQINLLPTRSGSYTFRYKDVLLHSMMNPEREAQRFADSIQLKDNHVVIYGFGLGYHLFEIAQRIGSDGILVVIELNPEILTAGLSVVNLEHFASLCRFSLITGVTEKEVLERFHDISRELENLQWSYVIHQASYKCLPPQFRNIHSFFESMQMERRTSSKFRNQFLLNFEKNLETVVRSPGIDDLKCAFHGKPVVIVGAGPSLDETLPLLREFEGAVYIISVDTALQILLTNNICPDFIVSVDPQPITLRHFRLVPPRPVPLLFCPVSNAETIAQYPGPFMVFLQKGHSVTGEYEELLTGKGVVHAGGSVSCIAVDIAVQFGFTQIFFAGMDYAYPQSRAYSAYSYESRQLYTYSHRFKSMEILHRKRIAREKQVMVPSYNRTPVLSAISLNSYRKNIEKLVEIYSQKVTFYTLSETGASVRGVELCCSNILDNLRNNQLNKTISFPRTTAISPGLHEKLTEKLYSVQ</sequence>
<gene>
    <name evidence="2" type="ORF">C4541_01360</name>
</gene>
<organism evidence="2 3">
    <name type="scientific">Candidatus Auribacter fodinae</name>
    <dbReference type="NCBI Taxonomy" id="2093366"/>
    <lineage>
        <taxon>Bacteria</taxon>
        <taxon>Pseudomonadati</taxon>
        <taxon>Candidatus Auribacterota</taxon>
        <taxon>Candidatus Auribacteria</taxon>
        <taxon>Candidatus Auribacterales</taxon>
        <taxon>Candidatus Auribacteraceae</taxon>
        <taxon>Candidatus Auribacter</taxon>
    </lineage>
</organism>
<dbReference type="AlphaFoldDB" id="A0A3A4R916"/>
<feature type="domain" description="6-hydroxymethylpterin diphosphokinase MptE-like" evidence="1">
    <location>
        <begin position="195"/>
        <end position="364"/>
    </location>
</feature>
<reference evidence="2 3" key="1">
    <citation type="journal article" date="2017" name="ISME J.">
        <title>Energy and carbon metabolisms in a deep terrestrial subsurface fluid microbial community.</title>
        <authorList>
            <person name="Momper L."/>
            <person name="Jungbluth S.P."/>
            <person name="Lee M.D."/>
            <person name="Amend J.P."/>
        </authorList>
    </citation>
    <scope>NUCLEOTIDE SEQUENCE [LARGE SCALE GENOMIC DNA]</scope>
    <source>
        <strain evidence="2">SURF_26</strain>
    </source>
</reference>
<comment type="caution">
    <text evidence="2">The sequence shown here is derived from an EMBL/GenBank/DDBJ whole genome shotgun (WGS) entry which is preliminary data.</text>
</comment>
<dbReference type="PANTHER" id="PTHR41786:SF1">
    <property type="entry name" value="6-HYDROXYMETHYLPTERIN DIPHOSPHOKINASE MPTE-LIKE DOMAIN-CONTAINING PROTEIN"/>
    <property type="match status" value="1"/>
</dbReference>
<name>A0A3A4R916_9BACT</name>
<dbReference type="Proteomes" id="UP000266426">
    <property type="component" value="Unassembled WGS sequence"/>
</dbReference>
<protein>
    <submittedName>
        <fullName evidence="2">DUF115 domain-containing protein</fullName>
    </submittedName>
</protein>
<dbReference type="PANTHER" id="PTHR41786">
    <property type="entry name" value="MOTILITY ACCESSORY FACTOR MAF"/>
    <property type="match status" value="1"/>
</dbReference>
<evidence type="ECO:0000259" key="1">
    <source>
        <dbReference type="Pfam" id="PF01973"/>
    </source>
</evidence>
<accession>A0A3A4R916</accession>
<evidence type="ECO:0000313" key="3">
    <source>
        <dbReference type="Proteomes" id="UP000266426"/>
    </source>
</evidence>
<evidence type="ECO:0000313" key="2">
    <source>
        <dbReference type="EMBL" id="RJP61675.1"/>
    </source>
</evidence>
<dbReference type="Pfam" id="PF01973">
    <property type="entry name" value="MptE-like"/>
    <property type="match status" value="1"/>
</dbReference>
<dbReference type="EMBL" id="QZJZ01000010">
    <property type="protein sequence ID" value="RJP61675.1"/>
    <property type="molecule type" value="Genomic_DNA"/>
</dbReference>
<proteinExistence type="predicted"/>
<dbReference type="InterPro" id="IPR002826">
    <property type="entry name" value="MptE-like"/>
</dbReference>